<dbReference type="EMBL" id="JRYR02000001">
    <property type="protein sequence ID" value="OHX65273.1"/>
    <property type="molecule type" value="Genomic_DNA"/>
</dbReference>
<protein>
    <recommendedName>
        <fullName evidence="9">DUF445 family protein</fullName>
    </recommendedName>
</protein>
<keyword evidence="8" id="KW-1185">Reference proteome</keyword>
<dbReference type="STRING" id="915059.NH26_02385"/>
<evidence type="ECO:0000256" key="3">
    <source>
        <dbReference type="ARBA" id="ARBA00022692"/>
    </source>
</evidence>
<dbReference type="GO" id="GO:0012505">
    <property type="term" value="C:endomembrane system"/>
    <property type="evidence" value="ECO:0007669"/>
    <property type="project" value="UniProtKB-SubCell"/>
</dbReference>
<feature type="transmembrane region" description="Helical" evidence="6">
    <location>
        <begin position="680"/>
        <end position="701"/>
    </location>
</feature>
<feature type="transmembrane region" description="Helical" evidence="6">
    <location>
        <begin position="1347"/>
        <end position="1374"/>
    </location>
</feature>
<organism evidence="7 8">
    <name type="scientific">Flammeovirga pacifica</name>
    <dbReference type="NCBI Taxonomy" id="915059"/>
    <lineage>
        <taxon>Bacteria</taxon>
        <taxon>Pseudomonadati</taxon>
        <taxon>Bacteroidota</taxon>
        <taxon>Cytophagia</taxon>
        <taxon>Cytophagales</taxon>
        <taxon>Flammeovirgaceae</taxon>
        <taxon>Flammeovirga</taxon>
    </lineage>
</organism>
<evidence type="ECO:0000256" key="5">
    <source>
        <dbReference type="ARBA" id="ARBA00023136"/>
    </source>
</evidence>
<reference evidence="7 8" key="1">
    <citation type="journal article" date="2012" name="Int. J. Syst. Evol. Microbiol.">
        <title>Flammeovirga pacifica sp. nov., isolated from deep-sea sediment.</title>
        <authorList>
            <person name="Xu H."/>
            <person name="Fu Y."/>
            <person name="Yang N."/>
            <person name="Ding Z."/>
            <person name="Lai Q."/>
            <person name="Zeng R."/>
        </authorList>
    </citation>
    <scope>NUCLEOTIDE SEQUENCE [LARGE SCALE GENOMIC DNA]</scope>
    <source>
        <strain evidence="8">DSM 24597 / LMG 26175 / WPAGA1</strain>
    </source>
</reference>
<keyword evidence="4 6" id="KW-1133">Transmembrane helix</keyword>
<dbReference type="Pfam" id="PF04286">
    <property type="entry name" value="DUF445"/>
    <property type="match status" value="3"/>
</dbReference>
<proteinExistence type="inferred from homology"/>
<sequence length="1376" mass="158531">MISELFLKIISGAVVGYTTNDLALRMLFEKVLGIPSIVEQTKDTFIKNISQLVESEIIRHDNISEEVKKEKFREAFLIMLTEFIENQLRTEFAKDEKLSDIPGIDESIERLILIIEDKLDDIIRKTLNGTLSELRIADFTSQQQVSVISESIYDLSVETLKDEHFLEILSNDIWHEFKREKVSDVFSPIIFDSVSSYTTHFFDELHETLKDGELPIDAFIHRFLENIEASKLIFQLSESISKKKISEILGSGDHQKIANEVHQVLSKELSNTSENAPFRRLIYIFIDVLKQEETSIFQILPPAIGDNFEKFIRKNIPILLDAVIEWIQENRIEINALVNQSFEENSSTIGKWLVNILYSSVSEQFGVVDKIIEIANNQKTDEKTQELAQEATDFIINYLKEHSLGSLLQKFNQDKLTEVLHQLVISLVDEKLLGKGADSMSVVLERKVGQLWPAERQKNDLLQLTHYLIDEKLVRDFLYQRKSTDKGKEIVVERINRIKNQPLYSIFNDQTIEKFGKKVQLYSYKTLHDEKKTLLPNLEKSIWKEIKNKHFANYFGPSSIQKITPKLKKLASKLIRKISDDTKQRPIHDLIGVVEKISSLPLKLTNAIIGYIDRNINRLMQGQVSRIVEQNLHNKHQQLPEMVKGFMGNNMKPITYFGAILGAIAGGITSFIHFGDSTTALLITIACVYGVTGLGTNWIAIKMIFRPYRPKYLFGLKLPFTPSVISSNQSNFAQNMGDFVGQQLLNEESIGSDIEDKLGSLKSTIFNTFVESDYKTIDTLLDTEKKNISKKVSKVIANDLFTHRYDYASKSIKALESELDQLTDIDAQTLENTFANLSQKEIVYTTLSAYFTKRVILLLQDDLMLEDALPEKFVEQIFEGVREILKRQITKTNNWIQDDTLFDELKMIFRDKLIQYRSKTLNEVPLFHDNKNKIKEKVWGFIDESMNDSNFQDKIFKVIERQILKYSEKDLPIRDLFGGRPYQLLQEQSIGMIEQLMHMIIKRMNQSDEEFAQRIYETAKSKNRLSVLYEGIIKKTTKDLVNNKVPDLLLRGLPEITQKIQHKISIIAKETKVKELEISIQNDVLRDTVKSLLTNQRLTKSIQFVLNRIVDEVFNTKIEDILNVGDVTEGELYDSLSRNLAPEIEIIRSHIDIQLNDKQKSALIVNDLLVMIIDIFNKIILSKKVKDIFEGVDDKELEKGIQNTFSILLGSRSFQKLIKHLASSLSKEIGNKGLHHLFDKQQMLHDLERGIYRSIENHKVQEQIRDISGGLSHIILDNFNHSLKRETKDYLLDKMLEGLMKSAIPHSSKLIRKIDFKGIVVNEINMMDPQKIEELFYGFAGVYFNRLIIYGFFLGLPIGAMLDFGLIQLVNFLLSD</sequence>
<keyword evidence="5 6" id="KW-0472">Membrane</keyword>
<evidence type="ECO:0000256" key="6">
    <source>
        <dbReference type="SAM" id="Phobius"/>
    </source>
</evidence>
<evidence type="ECO:0000256" key="1">
    <source>
        <dbReference type="ARBA" id="ARBA00004308"/>
    </source>
</evidence>
<name>A0A1S1YWK9_FLAPC</name>
<dbReference type="Proteomes" id="UP000179797">
    <property type="component" value="Unassembled WGS sequence"/>
</dbReference>
<gene>
    <name evidence="7" type="ORF">NH26_02385</name>
</gene>
<feature type="transmembrane region" description="Helical" evidence="6">
    <location>
        <begin position="654"/>
        <end position="674"/>
    </location>
</feature>
<dbReference type="RefSeq" id="WP_044223798.1">
    <property type="nucleotide sequence ID" value="NZ_JRYR02000001.1"/>
</dbReference>
<evidence type="ECO:0000256" key="4">
    <source>
        <dbReference type="ARBA" id="ARBA00022989"/>
    </source>
</evidence>
<keyword evidence="3 6" id="KW-0812">Transmembrane</keyword>
<accession>A0A1S1YWK9</accession>
<dbReference type="InterPro" id="IPR007383">
    <property type="entry name" value="DUF445"/>
</dbReference>
<evidence type="ECO:0000256" key="2">
    <source>
        <dbReference type="ARBA" id="ARBA00008053"/>
    </source>
</evidence>
<comment type="similarity">
    <text evidence="2">Belongs to the UPF0754 family.</text>
</comment>
<evidence type="ECO:0000313" key="8">
    <source>
        <dbReference type="Proteomes" id="UP000179797"/>
    </source>
</evidence>
<evidence type="ECO:0008006" key="9">
    <source>
        <dbReference type="Google" id="ProtNLM"/>
    </source>
</evidence>
<dbReference type="PANTHER" id="PTHR35791">
    <property type="entry name" value="UPF0754 MEMBRANE PROTEIN YHEB"/>
    <property type="match status" value="1"/>
</dbReference>
<comment type="subcellular location">
    <subcellularLocation>
        <location evidence="1">Endomembrane system</location>
    </subcellularLocation>
</comment>
<dbReference type="OrthoDB" id="9787430at2"/>
<dbReference type="PANTHER" id="PTHR35791:SF1">
    <property type="entry name" value="UPF0754 MEMBRANE PROTEIN YHEB"/>
    <property type="match status" value="1"/>
</dbReference>
<evidence type="ECO:0000313" key="7">
    <source>
        <dbReference type="EMBL" id="OHX65273.1"/>
    </source>
</evidence>
<comment type="caution">
    <text evidence="7">The sequence shown here is derived from an EMBL/GenBank/DDBJ whole genome shotgun (WGS) entry which is preliminary data.</text>
</comment>